<dbReference type="InterPro" id="IPR013149">
    <property type="entry name" value="ADH-like_C"/>
</dbReference>
<dbReference type="CDD" id="cd05280">
    <property type="entry name" value="MDR_yhdh_yhfp"/>
    <property type="match status" value="1"/>
</dbReference>
<dbReference type="GO" id="GO:0043957">
    <property type="term" value="F:acryloyl-CoA reductase (NADPH) activity"/>
    <property type="evidence" value="ECO:0007669"/>
    <property type="project" value="TreeGrafter"/>
</dbReference>
<dbReference type="HOGENOM" id="CLU_026673_26_3_9"/>
<dbReference type="eggNOG" id="COG0604">
    <property type="taxonomic scope" value="Bacteria"/>
</dbReference>
<dbReference type="Pfam" id="PF00107">
    <property type="entry name" value="ADH_zinc_N"/>
    <property type="match status" value="1"/>
</dbReference>
<evidence type="ECO:0000259" key="1">
    <source>
        <dbReference type="SMART" id="SM00829"/>
    </source>
</evidence>
<dbReference type="SUPFAM" id="SSF51735">
    <property type="entry name" value="NAD(P)-binding Rossmann-fold domains"/>
    <property type="match status" value="1"/>
</dbReference>
<organism evidence="2 3">
    <name type="scientific">Halanaerobium praevalens (strain ATCC 33744 / DSM 2228 / GSL)</name>
    <dbReference type="NCBI Taxonomy" id="572479"/>
    <lineage>
        <taxon>Bacteria</taxon>
        <taxon>Bacillati</taxon>
        <taxon>Bacillota</taxon>
        <taxon>Clostridia</taxon>
        <taxon>Halanaerobiales</taxon>
        <taxon>Halanaerobiaceae</taxon>
        <taxon>Halanaerobium</taxon>
    </lineage>
</organism>
<dbReference type="SMART" id="SM00829">
    <property type="entry name" value="PKS_ER"/>
    <property type="match status" value="1"/>
</dbReference>
<keyword evidence="3" id="KW-1185">Reference proteome</keyword>
<sequence length="328" mass="35762">MENIKFKALEVREVDGEFKREIIKKEINDLPQGELIVEVKYSSLNYKDALSASGNRGVTKKYPHTPGIDAAGVVVEDESGKYQKGDKVIVTGHDFGMNTAGGFEKYIRVPSQWAVRLPANLSLKESMIYGTAGFTAALSIYKLLAKDKSKEDILVTGASGGVGSFACAILAKLGYKVTAVTGKTGARYYFNNLGVKNIISRKKAADNSSKMLLEKKWDGVIDTVGGNILSTAIKSTKYGGIVTCCGNAASANLDLNVYPFILRGVSLIGIDSVKCSQALKQKLWKKIASEWKLEQIDEFSQEIRLEDLNKQIDKMLAGNAKGRFVVKL</sequence>
<dbReference type="Pfam" id="PF08240">
    <property type="entry name" value="ADH_N"/>
    <property type="match status" value="1"/>
</dbReference>
<evidence type="ECO:0000313" key="2">
    <source>
        <dbReference type="EMBL" id="ADO77523.1"/>
    </source>
</evidence>
<proteinExistence type="predicted"/>
<dbReference type="InterPro" id="IPR011032">
    <property type="entry name" value="GroES-like_sf"/>
</dbReference>
<dbReference type="EMBL" id="CP002175">
    <property type="protein sequence ID" value="ADO77523.1"/>
    <property type="molecule type" value="Genomic_DNA"/>
</dbReference>
<dbReference type="InterPro" id="IPR036291">
    <property type="entry name" value="NAD(P)-bd_dom_sf"/>
</dbReference>
<feature type="domain" description="Enoyl reductase (ER)" evidence="1">
    <location>
        <begin position="16"/>
        <end position="326"/>
    </location>
</feature>
<dbReference type="PANTHER" id="PTHR43677">
    <property type="entry name" value="SHORT-CHAIN DEHYDROGENASE/REDUCTASE"/>
    <property type="match status" value="1"/>
</dbReference>
<dbReference type="SUPFAM" id="SSF50129">
    <property type="entry name" value="GroES-like"/>
    <property type="match status" value="1"/>
</dbReference>
<protein>
    <submittedName>
        <fullName evidence="2">Quinone oxidoreductase, YhdH/YhfP family</fullName>
    </submittedName>
</protein>
<dbReference type="InterPro" id="IPR051397">
    <property type="entry name" value="Zn-ADH-like_protein"/>
</dbReference>
<dbReference type="RefSeq" id="WP_014553546.1">
    <property type="nucleotide sequence ID" value="NC_017455.1"/>
</dbReference>
<reference evidence="3" key="1">
    <citation type="submission" date="2010-10" db="EMBL/GenBank/DDBJ databases">
        <title>The complete genome of Halanaerobium praevalens DSM 2228.</title>
        <authorList>
            <consortium name="US DOE Joint Genome Institute (JGI-PGF)"/>
            <person name="Lucas S."/>
            <person name="Copeland A."/>
            <person name="Lapidus A."/>
            <person name="Glavina del Rio T."/>
            <person name="Dalin E."/>
            <person name="Tice H."/>
            <person name="Bruce D."/>
            <person name="Goodwin L."/>
            <person name="Pitluck S."/>
            <person name="Kyrpides N."/>
            <person name="Mavromatis K."/>
            <person name="Ivanova N."/>
            <person name="Ovchinnikova G."/>
            <person name="Chertkov O."/>
            <person name="Detter J.C."/>
            <person name="Han C."/>
            <person name="Larimer F."/>
            <person name="Land M."/>
            <person name="Hauser L."/>
            <person name="Markowitz V."/>
            <person name="Cheng J.-F."/>
            <person name="Hugenholtz P."/>
            <person name="Woyke T."/>
            <person name="Wu D."/>
            <person name="Tindall B."/>
            <person name="Pomrenke H.G."/>
            <person name="Brambilla E."/>
            <person name="Klenk H.-P."/>
            <person name="Eisen J.A."/>
        </authorList>
    </citation>
    <scope>NUCLEOTIDE SEQUENCE [LARGE SCALE GENOMIC DNA]</scope>
    <source>
        <strain evidence="3">ATCC 33744 / DSM 2228 / GSL</strain>
    </source>
</reference>
<dbReference type="PANTHER" id="PTHR43677:SF1">
    <property type="entry name" value="ACRYLYL-COA REDUCTASE ACUI-RELATED"/>
    <property type="match status" value="1"/>
</dbReference>
<dbReference type="Gene3D" id="3.40.50.720">
    <property type="entry name" value="NAD(P)-binding Rossmann-like Domain"/>
    <property type="match status" value="1"/>
</dbReference>
<dbReference type="AlphaFoldDB" id="E3DNA4"/>
<gene>
    <name evidence="2" type="ordered locus">Hprae_1395</name>
</gene>
<dbReference type="KEGG" id="hpk:Hprae_1395"/>
<dbReference type="InterPro" id="IPR013154">
    <property type="entry name" value="ADH-like_N"/>
</dbReference>
<dbReference type="InterPro" id="IPR020843">
    <property type="entry name" value="ER"/>
</dbReference>
<dbReference type="OrthoDB" id="9782155at2"/>
<dbReference type="Proteomes" id="UP000006866">
    <property type="component" value="Chromosome"/>
</dbReference>
<reference evidence="2 3" key="2">
    <citation type="journal article" date="2011" name="Stand. Genomic Sci.">
        <title>Complete genome sequence of the extremely halophilic Halanaerobium praevalens type strain (GSL).</title>
        <authorList>
            <person name="Ivanova N."/>
            <person name="Sikorski J."/>
            <person name="Chertkov O."/>
            <person name="Nolan M."/>
            <person name="Lucas S."/>
            <person name="Hammon N."/>
            <person name="Deshpande S."/>
            <person name="Cheng J.F."/>
            <person name="Tapia R."/>
            <person name="Han C."/>
            <person name="Goodwin L."/>
            <person name="Pitluck S."/>
            <person name="Huntemann M."/>
            <person name="Liolios K."/>
            <person name="Pagani I."/>
            <person name="Mavromatis K."/>
            <person name="Ovchinikova G."/>
            <person name="Pati A."/>
            <person name="Chen A."/>
            <person name="Palaniappan K."/>
            <person name="Land M."/>
            <person name="Hauser L."/>
            <person name="Brambilla E.M."/>
            <person name="Kannan K.P."/>
            <person name="Rohde M."/>
            <person name="Tindall B.J."/>
            <person name="Goker M."/>
            <person name="Detter J.C."/>
            <person name="Woyke T."/>
            <person name="Bristow J."/>
            <person name="Eisen J.A."/>
            <person name="Markowitz V."/>
            <person name="Hugenholtz P."/>
            <person name="Kyrpides N.C."/>
            <person name="Klenk H.P."/>
            <person name="Lapidus A."/>
        </authorList>
    </citation>
    <scope>NUCLEOTIDE SEQUENCE [LARGE SCALE GENOMIC DNA]</scope>
    <source>
        <strain evidence="3">ATCC 33744 / DSM 2228 / GSL</strain>
    </source>
</reference>
<accession>E3DNA4</accession>
<dbReference type="STRING" id="572479.Hprae_1395"/>
<dbReference type="PATRIC" id="fig|572479.3.peg.1415"/>
<dbReference type="InterPro" id="IPR014188">
    <property type="entry name" value="Acrylyl-CoA_reductase_AcuI"/>
</dbReference>
<evidence type="ECO:0000313" key="3">
    <source>
        <dbReference type="Proteomes" id="UP000006866"/>
    </source>
</evidence>
<dbReference type="Gene3D" id="3.90.180.10">
    <property type="entry name" value="Medium-chain alcohol dehydrogenases, catalytic domain"/>
    <property type="match status" value="1"/>
</dbReference>
<name>E3DNA4_HALPG</name>
<dbReference type="NCBIfam" id="TIGR02823">
    <property type="entry name" value="oxido_YhdH"/>
    <property type="match status" value="1"/>
</dbReference>